<organism evidence="1 2">
    <name type="scientific">Penicillium cataractarum</name>
    <dbReference type="NCBI Taxonomy" id="2100454"/>
    <lineage>
        <taxon>Eukaryota</taxon>
        <taxon>Fungi</taxon>
        <taxon>Dikarya</taxon>
        <taxon>Ascomycota</taxon>
        <taxon>Pezizomycotina</taxon>
        <taxon>Eurotiomycetes</taxon>
        <taxon>Eurotiomycetidae</taxon>
        <taxon>Eurotiales</taxon>
        <taxon>Aspergillaceae</taxon>
        <taxon>Penicillium</taxon>
    </lineage>
</organism>
<reference evidence="1" key="1">
    <citation type="submission" date="2022-11" db="EMBL/GenBank/DDBJ databases">
        <authorList>
            <person name="Petersen C."/>
        </authorList>
    </citation>
    <scope>NUCLEOTIDE SEQUENCE</scope>
    <source>
        <strain evidence="1">IBT 29864</strain>
    </source>
</reference>
<evidence type="ECO:0000313" key="1">
    <source>
        <dbReference type="EMBL" id="KAJ5380962.1"/>
    </source>
</evidence>
<gene>
    <name evidence="1" type="ORF">N7496_003390</name>
</gene>
<reference evidence="1" key="2">
    <citation type="journal article" date="2023" name="IMA Fungus">
        <title>Comparative genomic study of the Penicillium genus elucidates a diverse pangenome and 15 lateral gene transfer events.</title>
        <authorList>
            <person name="Petersen C."/>
            <person name="Sorensen T."/>
            <person name="Nielsen M.R."/>
            <person name="Sondergaard T.E."/>
            <person name="Sorensen J.L."/>
            <person name="Fitzpatrick D.A."/>
            <person name="Frisvad J.C."/>
            <person name="Nielsen K.L."/>
        </authorList>
    </citation>
    <scope>NUCLEOTIDE SEQUENCE</scope>
    <source>
        <strain evidence="1">IBT 29864</strain>
    </source>
</reference>
<dbReference type="Proteomes" id="UP001147782">
    <property type="component" value="Unassembled WGS sequence"/>
</dbReference>
<keyword evidence="2" id="KW-1185">Reference proteome</keyword>
<protein>
    <recommendedName>
        <fullName evidence="3">F-box domain-containing protein</fullName>
    </recommendedName>
</protein>
<dbReference type="OrthoDB" id="3642266at2759"/>
<dbReference type="AlphaFoldDB" id="A0A9W9SM09"/>
<accession>A0A9W9SM09</accession>
<dbReference type="RefSeq" id="XP_056558533.1">
    <property type="nucleotide sequence ID" value="XM_056696321.1"/>
</dbReference>
<evidence type="ECO:0000313" key="2">
    <source>
        <dbReference type="Proteomes" id="UP001147782"/>
    </source>
</evidence>
<dbReference type="GeneID" id="81435498"/>
<name>A0A9W9SM09_9EURO</name>
<dbReference type="InterPro" id="IPR038883">
    <property type="entry name" value="AN11006-like"/>
</dbReference>
<sequence length="549" mass="62933">MALGDLAALLVLFGLCYFALPILLPQVPAKDPPNPPDATSSSTLLTPFLLRLPESVREEIYFLLEYSRENDSGQKHVLDVKCPELSPQSISEWSSAHQRLNWISMFGTQPSQGQFANQLFYVSRAISQDARSFFYSHNNFVFPGKEDEGLPELSAMTMVAIQSFRNIQVRISAADASSDDGRSFRQNKKAIMDWKETCYRLAHAPPCQLSLSLISNSTTVKSAKDSLGPLTYLELKKCSIAFDESWDTSLQNYAEYVVSKTTERFRNQKSSAFHRFGDLPTELQMKVLEHTDLLPSTEIIGQGLKWHPYTQGFFPLTCMNFCCALQRLWGFETPCKARNVGDSSSQYCWSVPKALFQTSKSMKEQARLIFYRNNHFAFDIYYLRPFEMNSDGTPSLLEPFPPDCLQHLRSIQWNFPNNMAVEEFQPPLEQTIKLVQTVEYLRERTKISNLTLTLNFRQYQRVTRTPVDLNRQYALAKHMAETIAPYVSELKDFFVHIDWPSFDADQIKSMEQTLEKTVKGETYDSEERGKRLCGPDLFQWSFVKGFGQG</sequence>
<comment type="caution">
    <text evidence="1">The sequence shown here is derived from an EMBL/GenBank/DDBJ whole genome shotgun (WGS) entry which is preliminary data.</text>
</comment>
<dbReference type="PANTHER" id="PTHR42085:SF1">
    <property type="entry name" value="F-BOX DOMAIN-CONTAINING PROTEIN"/>
    <property type="match status" value="1"/>
</dbReference>
<dbReference type="PANTHER" id="PTHR42085">
    <property type="entry name" value="F-BOX DOMAIN-CONTAINING PROTEIN"/>
    <property type="match status" value="1"/>
</dbReference>
<proteinExistence type="predicted"/>
<evidence type="ECO:0008006" key="3">
    <source>
        <dbReference type="Google" id="ProtNLM"/>
    </source>
</evidence>
<dbReference type="EMBL" id="JAPZBS010000002">
    <property type="protein sequence ID" value="KAJ5380962.1"/>
    <property type="molecule type" value="Genomic_DNA"/>
</dbReference>